<dbReference type="Proteomes" id="UP000245938">
    <property type="component" value="Unassembled WGS sequence"/>
</dbReference>
<evidence type="ECO:0000313" key="1">
    <source>
        <dbReference type="EMBL" id="PWI25025.1"/>
    </source>
</evidence>
<evidence type="ECO:0000313" key="2">
    <source>
        <dbReference type="Proteomes" id="UP000245938"/>
    </source>
</evidence>
<proteinExistence type="predicted"/>
<name>A0A2U3AKH7_9BACL</name>
<dbReference type="AlphaFoldDB" id="A0A2U3AKH7"/>
<sequence>MTTIQTQNQVSPKENFHLIKDFLSKFAQIEVSEGICSVINLELFDVEHAYQLSQLDAYTNDMIVSRSTYRFEFTADENGIWSESGELITDEYSLFFKQGDIRLISCTFTGSSPYNGW</sequence>
<organism evidence="1 2">
    <name type="scientific">Kurthia sibirica</name>
    <dbReference type="NCBI Taxonomy" id="202750"/>
    <lineage>
        <taxon>Bacteria</taxon>
        <taxon>Bacillati</taxon>
        <taxon>Bacillota</taxon>
        <taxon>Bacilli</taxon>
        <taxon>Bacillales</taxon>
        <taxon>Caryophanaceae</taxon>
        <taxon>Kurthia</taxon>
    </lineage>
</organism>
<protein>
    <submittedName>
        <fullName evidence="1">Uncharacterized protein</fullName>
    </submittedName>
</protein>
<dbReference type="RefSeq" id="WP_109306421.1">
    <property type="nucleotide sequence ID" value="NZ_BJUF01000004.1"/>
</dbReference>
<reference evidence="1 2" key="1">
    <citation type="submission" date="2018-05" db="EMBL/GenBank/DDBJ databases">
        <title>Kurthia sibirica genome sequence.</title>
        <authorList>
            <person name="Maclea K.S."/>
            <person name="Goen A.E."/>
        </authorList>
    </citation>
    <scope>NUCLEOTIDE SEQUENCE [LARGE SCALE GENOMIC DNA]</scope>
    <source>
        <strain evidence="1 2">ATCC 49154</strain>
    </source>
</reference>
<dbReference type="EMBL" id="QFVR01000013">
    <property type="protein sequence ID" value="PWI25025.1"/>
    <property type="molecule type" value="Genomic_DNA"/>
</dbReference>
<keyword evidence="2" id="KW-1185">Reference proteome</keyword>
<accession>A0A2U3AKH7</accession>
<comment type="caution">
    <text evidence="1">The sequence shown here is derived from an EMBL/GenBank/DDBJ whole genome shotgun (WGS) entry which is preliminary data.</text>
</comment>
<gene>
    <name evidence="1" type="ORF">DEX24_10655</name>
</gene>